<keyword evidence="1 3" id="KW-0489">Methyltransferase</keyword>
<dbReference type="PANTHER" id="PTHR43542:SF1">
    <property type="entry name" value="METHYLTRANSFERASE"/>
    <property type="match status" value="1"/>
</dbReference>
<proteinExistence type="predicted"/>
<dbReference type="GO" id="GO:0032259">
    <property type="term" value="P:methylation"/>
    <property type="evidence" value="ECO:0007669"/>
    <property type="project" value="UniProtKB-KW"/>
</dbReference>
<evidence type="ECO:0000313" key="4">
    <source>
        <dbReference type="Proteomes" id="UP000605733"/>
    </source>
</evidence>
<dbReference type="PIRSF" id="PIRSF004553">
    <property type="entry name" value="CHP00095"/>
    <property type="match status" value="1"/>
</dbReference>
<comment type="caution">
    <text evidence="3">The sequence shown here is derived from an EMBL/GenBank/DDBJ whole genome shotgun (WGS) entry which is preliminary data.</text>
</comment>
<protein>
    <submittedName>
        <fullName evidence="3">Methyltransferase</fullName>
    </submittedName>
</protein>
<keyword evidence="4" id="KW-1185">Reference proteome</keyword>
<dbReference type="Proteomes" id="UP000605733">
    <property type="component" value="Unassembled WGS sequence"/>
</dbReference>
<name>A0ABQ1WQE3_9FLAO</name>
<accession>A0ABQ1WQE3</accession>
<dbReference type="GO" id="GO:0008168">
    <property type="term" value="F:methyltransferase activity"/>
    <property type="evidence" value="ECO:0007669"/>
    <property type="project" value="UniProtKB-KW"/>
</dbReference>
<evidence type="ECO:0000256" key="1">
    <source>
        <dbReference type="ARBA" id="ARBA00022603"/>
    </source>
</evidence>
<dbReference type="PROSITE" id="PS00092">
    <property type="entry name" value="N6_MTASE"/>
    <property type="match status" value="1"/>
</dbReference>
<dbReference type="Pfam" id="PF03602">
    <property type="entry name" value="Cons_hypoth95"/>
    <property type="match status" value="1"/>
</dbReference>
<dbReference type="InterPro" id="IPR029063">
    <property type="entry name" value="SAM-dependent_MTases_sf"/>
</dbReference>
<reference evidence="4" key="1">
    <citation type="journal article" date="2019" name="Int. J. Syst. Evol. Microbiol.">
        <title>The Global Catalogue of Microorganisms (GCM) 10K type strain sequencing project: providing services to taxonomists for standard genome sequencing and annotation.</title>
        <authorList>
            <consortium name="The Broad Institute Genomics Platform"/>
            <consortium name="The Broad Institute Genome Sequencing Center for Infectious Disease"/>
            <person name="Wu L."/>
            <person name="Ma J."/>
        </authorList>
    </citation>
    <scope>NUCLEOTIDE SEQUENCE [LARGE SCALE GENOMIC DNA]</scope>
    <source>
        <strain evidence="4">CGMCC 1.15422</strain>
    </source>
</reference>
<dbReference type="EMBL" id="BMIX01000005">
    <property type="protein sequence ID" value="GGG39252.1"/>
    <property type="molecule type" value="Genomic_DNA"/>
</dbReference>
<organism evidence="3 4">
    <name type="scientific">Christiangramia forsetii</name>
    <dbReference type="NCBI Taxonomy" id="411153"/>
    <lineage>
        <taxon>Bacteria</taxon>
        <taxon>Pseudomonadati</taxon>
        <taxon>Bacteroidota</taxon>
        <taxon>Flavobacteriia</taxon>
        <taxon>Flavobacteriales</taxon>
        <taxon>Flavobacteriaceae</taxon>
        <taxon>Christiangramia</taxon>
    </lineage>
</organism>
<keyword evidence="2" id="KW-0808">Transferase</keyword>
<dbReference type="PANTHER" id="PTHR43542">
    <property type="entry name" value="METHYLTRANSFERASE"/>
    <property type="match status" value="1"/>
</dbReference>
<dbReference type="RefSeq" id="WP_011709705.1">
    <property type="nucleotide sequence ID" value="NZ_BMIX01000005.1"/>
</dbReference>
<dbReference type="InterPro" id="IPR004398">
    <property type="entry name" value="RNA_MeTrfase_RsmD"/>
</dbReference>
<sequence>MRIISGTHKGRRITAPSKLPVRPTTDVAKEALFNILNNYYHIPELSIVDLFSGTGNIAYEFGARGAENITAVDANFDCVKFIKKTSAELALPIITIKSDVFKYLEKAPVKADIIFADPPYNFEDEKFAKITELVFKHDMLHEDGQLIIEHSKHTDLSKLENFKESRKYGSSVFSFFE</sequence>
<dbReference type="CDD" id="cd02440">
    <property type="entry name" value="AdoMet_MTases"/>
    <property type="match status" value="1"/>
</dbReference>
<dbReference type="InterPro" id="IPR002052">
    <property type="entry name" value="DNA_methylase_N6_adenine_CS"/>
</dbReference>
<evidence type="ECO:0000313" key="3">
    <source>
        <dbReference type="EMBL" id="GGG39252.1"/>
    </source>
</evidence>
<gene>
    <name evidence="3" type="ORF">GCM10011532_23800</name>
</gene>
<dbReference type="Gene3D" id="3.40.50.150">
    <property type="entry name" value="Vaccinia Virus protein VP39"/>
    <property type="match status" value="1"/>
</dbReference>
<dbReference type="SUPFAM" id="SSF53335">
    <property type="entry name" value="S-adenosyl-L-methionine-dependent methyltransferases"/>
    <property type="match status" value="1"/>
</dbReference>
<evidence type="ECO:0000256" key="2">
    <source>
        <dbReference type="ARBA" id="ARBA00022679"/>
    </source>
</evidence>